<comment type="similarity">
    <text evidence="1 3">Belongs to the short-chain dehydrogenases/reductases (SDR) family.</text>
</comment>
<dbReference type="Proteomes" id="UP001528920">
    <property type="component" value="Unassembled WGS sequence"/>
</dbReference>
<dbReference type="Gene3D" id="3.40.50.720">
    <property type="entry name" value="NAD(P)-binding Rossmann-like Domain"/>
    <property type="match status" value="1"/>
</dbReference>
<evidence type="ECO:0000256" key="1">
    <source>
        <dbReference type="ARBA" id="ARBA00006484"/>
    </source>
</evidence>
<evidence type="ECO:0000313" key="5">
    <source>
        <dbReference type="Proteomes" id="UP001528920"/>
    </source>
</evidence>
<reference evidence="4 5" key="1">
    <citation type="submission" date="2022-01" db="EMBL/GenBank/DDBJ databases">
        <title>Labilibaculum sp. nov, a marine bacterium isolated from Antarctica.</title>
        <authorList>
            <person name="Dai W."/>
        </authorList>
    </citation>
    <scope>NUCLEOTIDE SEQUENCE [LARGE SCALE GENOMIC DNA]</scope>
    <source>
        <strain evidence="4 5">DW002</strain>
    </source>
</reference>
<accession>A0ABT5VR49</accession>
<dbReference type="PRINTS" id="PR00080">
    <property type="entry name" value="SDRFAMILY"/>
</dbReference>
<dbReference type="EMBL" id="JAKJSC010000001">
    <property type="protein sequence ID" value="MDE5417896.1"/>
    <property type="molecule type" value="Genomic_DNA"/>
</dbReference>
<protein>
    <submittedName>
        <fullName evidence="4">SDR family NAD(P)-dependent oxidoreductase</fullName>
    </submittedName>
</protein>
<name>A0ABT5VR49_9BACT</name>
<comment type="caution">
    <text evidence="4">The sequence shown here is derived from an EMBL/GenBank/DDBJ whole genome shotgun (WGS) entry which is preliminary data.</text>
</comment>
<evidence type="ECO:0000313" key="4">
    <source>
        <dbReference type="EMBL" id="MDE5417896.1"/>
    </source>
</evidence>
<sequence>MVKNILITGSTDGIGKLVAAMFAKEGHTVYVHGRSQEKVNATISELKGLTKNESIHGFVADLSDLDAVKKMVLQVNDEVSHIDILINNAGVFKTPFSVNRNGLDLRFVVNYLAPYLLTKGLTPLIKKGSNARIINLSSAAQAPVSYDAIVGKKEVSVNEFYAISKLALTMWSFRLAKELEDIAVIAVNPGSLLNTKMANEAYGQHWSPANKGSNILYDLAVSEDHKGITGKYFDNDNGVYAKAHPDAYNETAINELIDFTNKLID</sequence>
<dbReference type="InterPro" id="IPR036291">
    <property type="entry name" value="NAD(P)-bd_dom_sf"/>
</dbReference>
<evidence type="ECO:0000256" key="2">
    <source>
        <dbReference type="ARBA" id="ARBA00023002"/>
    </source>
</evidence>
<dbReference type="Pfam" id="PF00106">
    <property type="entry name" value="adh_short"/>
    <property type="match status" value="1"/>
</dbReference>
<dbReference type="PANTHER" id="PTHR24320">
    <property type="entry name" value="RETINOL DEHYDROGENASE"/>
    <property type="match status" value="1"/>
</dbReference>
<dbReference type="PRINTS" id="PR00081">
    <property type="entry name" value="GDHRDH"/>
</dbReference>
<proteinExistence type="inferred from homology"/>
<keyword evidence="2" id="KW-0560">Oxidoreductase</keyword>
<gene>
    <name evidence="4" type="ORF">L3049_07740</name>
</gene>
<dbReference type="RefSeq" id="WP_275109232.1">
    <property type="nucleotide sequence ID" value="NZ_JAKJSC010000001.1"/>
</dbReference>
<evidence type="ECO:0000256" key="3">
    <source>
        <dbReference type="RuleBase" id="RU000363"/>
    </source>
</evidence>
<organism evidence="4 5">
    <name type="scientific">Paralabilibaculum antarcticum</name>
    <dbReference type="NCBI Taxonomy" id="2912572"/>
    <lineage>
        <taxon>Bacteria</taxon>
        <taxon>Pseudomonadati</taxon>
        <taxon>Bacteroidota</taxon>
        <taxon>Bacteroidia</taxon>
        <taxon>Marinilabiliales</taxon>
        <taxon>Marinifilaceae</taxon>
        <taxon>Paralabilibaculum</taxon>
    </lineage>
</organism>
<keyword evidence="5" id="KW-1185">Reference proteome</keyword>
<dbReference type="PANTHER" id="PTHR24320:SF148">
    <property type="entry name" value="NAD(P)-BINDING ROSSMANN-FOLD SUPERFAMILY PROTEIN"/>
    <property type="match status" value="1"/>
</dbReference>
<dbReference type="InterPro" id="IPR002347">
    <property type="entry name" value="SDR_fam"/>
</dbReference>
<dbReference type="SUPFAM" id="SSF51735">
    <property type="entry name" value="NAD(P)-binding Rossmann-fold domains"/>
    <property type="match status" value="1"/>
</dbReference>